<protein>
    <submittedName>
        <fullName evidence="1">Uncharacterized protein</fullName>
    </submittedName>
</protein>
<evidence type="ECO:0000313" key="2">
    <source>
        <dbReference type="Proteomes" id="UP000235015"/>
    </source>
</evidence>
<accession>A0A2N6CY62</accession>
<name>A0A2N6CY62_9GAMM</name>
<gene>
    <name evidence="1" type="ORF">C0630_07510</name>
</gene>
<organism evidence="1 2">
    <name type="scientific">Sedimenticola selenatireducens</name>
    <dbReference type="NCBI Taxonomy" id="191960"/>
    <lineage>
        <taxon>Bacteria</taxon>
        <taxon>Pseudomonadati</taxon>
        <taxon>Pseudomonadota</taxon>
        <taxon>Gammaproteobacteria</taxon>
        <taxon>Chromatiales</taxon>
        <taxon>Sedimenticolaceae</taxon>
        <taxon>Sedimenticola</taxon>
    </lineage>
</organism>
<comment type="caution">
    <text evidence="1">The sequence shown here is derived from an EMBL/GenBank/DDBJ whole genome shotgun (WGS) entry which is preliminary data.</text>
</comment>
<evidence type="ECO:0000313" key="1">
    <source>
        <dbReference type="EMBL" id="PLX62245.1"/>
    </source>
</evidence>
<proteinExistence type="predicted"/>
<dbReference type="AlphaFoldDB" id="A0A2N6CY62"/>
<dbReference type="EMBL" id="PKUN01000008">
    <property type="protein sequence ID" value="PLX62245.1"/>
    <property type="molecule type" value="Genomic_DNA"/>
</dbReference>
<sequence>MLDFPALLLMDLFSTNLVRRVCDKMPIIIGNPTILSSIQNNSRPYVRLQLVRYLAMRLDYSRETETDRR</sequence>
<dbReference type="Proteomes" id="UP000235015">
    <property type="component" value="Unassembled WGS sequence"/>
</dbReference>
<reference evidence="1 2" key="1">
    <citation type="submission" date="2017-11" db="EMBL/GenBank/DDBJ databases">
        <title>Genome-resolved metagenomics identifies genetic mobility, metabolic interactions, and unexpected diversity in perchlorate-reducing communities.</title>
        <authorList>
            <person name="Barnum T.P."/>
            <person name="Figueroa I.A."/>
            <person name="Carlstrom C.I."/>
            <person name="Lucas L.N."/>
            <person name="Engelbrektson A.L."/>
            <person name="Coates J.D."/>
        </authorList>
    </citation>
    <scope>NUCLEOTIDE SEQUENCE [LARGE SCALE GENOMIC DNA]</scope>
    <source>
        <strain evidence="1">BM301</strain>
    </source>
</reference>